<feature type="compositionally biased region" description="Low complexity" evidence="7">
    <location>
        <begin position="122"/>
        <end position="135"/>
    </location>
</feature>
<dbReference type="Pfam" id="PF00400">
    <property type="entry name" value="WD40"/>
    <property type="match status" value="5"/>
</dbReference>
<evidence type="ECO:0000256" key="5">
    <source>
        <dbReference type="ARBA" id="ARBA00023242"/>
    </source>
</evidence>
<evidence type="ECO:0000256" key="2">
    <source>
        <dbReference type="ARBA" id="ARBA00022574"/>
    </source>
</evidence>
<dbReference type="InterPro" id="IPR050459">
    <property type="entry name" value="WD_repeat_RBAP46/RBAP48/MSI1"/>
</dbReference>
<dbReference type="Pfam" id="PF12265">
    <property type="entry name" value="CAF1C_H4-bd"/>
    <property type="match status" value="1"/>
</dbReference>
<keyword evidence="3" id="KW-0677">Repeat</keyword>
<dbReference type="PANTHER" id="PTHR22850">
    <property type="entry name" value="WD40 REPEAT FAMILY"/>
    <property type="match status" value="1"/>
</dbReference>
<dbReference type="AlphaFoldDB" id="A0ABD3MA38"/>
<evidence type="ECO:0000256" key="7">
    <source>
        <dbReference type="SAM" id="MobiDB-lite"/>
    </source>
</evidence>
<evidence type="ECO:0000313" key="9">
    <source>
        <dbReference type="EMBL" id="KAL3759596.1"/>
    </source>
</evidence>
<accession>A0ABD3MA38</accession>
<comment type="subcellular location">
    <subcellularLocation>
        <location evidence="1">Nucleus</location>
    </subcellularLocation>
</comment>
<keyword evidence="4" id="KW-0156">Chromatin regulator</keyword>
<name>A0ABD3MA38_9STRA</name>
<dbReference type="InterPro" id="IPR019775">
    <property type="entry name" value="WD40_repeat_CS"/>
</dbReference>
<feature type="region of interest" description="Disordered" evidence="7">
    <location>
        <begin position="515"/>
        <end position="555"/>
    </location>
</feature>
<dbReference type="PRINTS" id="PR00320">
    <property type="entry name" value="GPROTEINBRPT"/>
</dbReference>
<comment type="caution">
    <text evidence="9">The sequence shown here is derived from an EMBL/GenBank/DDBJ whole genome shotgun (WGS) entry which is preliminary data.</text>
</comment>
<evidence type="ECO:0000313" key="10">
    <source>
        <dbReference type="Proteomes" id="UP001530293"/>
    </source>
</evidence>
<dbReference type="PROSITE" id="PS50082">
    <property type="entry name" value="WD_REPEATS_2"/>
    <property type="match status" value="3"/>
</dbReference>
<dbReference type="InterPro" id="IPR001680">
    <property type="entry name" value="WD40_rpt"/>
</dbReference>
<dbReference type="InterPro" id="IPR036322">
    <property type="entry name" value="WD40_repeat_dom_sf"/>
</dbReference>
<dbReference type="Proteomes" id="UP001530293">
    <property type="component" value="Unassembled WGS sequence"/>
</dbReference>
<dbReference type="SUPFAM" id="SSF50978">
    <property type="entry name" value="WD40 repeat-like"/>
    <property type="match status" value="1"/>
</dbReference>
<feature type="repeat" description="WD" evidence="6">
    <location>
        <begin position="376"/>
        <end position="412"/>
    </location>
</feature>
<proteinExistence type="predicted"/>
<dbReference type="InterPro" id="IPR020472">
    <property type="entry name" value="WD40_PAC1"/>
</dbReference>
<organism evidence="9 10">
    <name type="scientific">Discostella pseudostelligera</name>
    <dbReference type="NCBI Taxonomy" id="259834"/>
    <lineage>
        <taxon>Eukaryota</taxon>
        <taxon>Sar</taxon>
        <taxon>Stramenopiles</taxon>
        <taxon>Ochrophyta</taxon>
        <taxon>Bacillariophyta</taxon>
        <taxon>Coscinodiscophyceae</taxon>
        <taxon>Thalassiosirophycidae</taxon>
        <taxon>Stephanodiscales</taxon>
        <taxon>Stephanodiscaceae</taxon>
        <taxon>Discostella</taxon>
    </lineage>
</organism>
<feature type="region of interest" description="Disordered" evidence="7">
    <location>
        <begin position="122"/>
        <end position="183"/>
    </location>
</feature>
<keyword evidence="5" id="KW-0539">Nucleus</keyword>
<evidence type="ECO:0000256" key="3">
    <source>
        <dbReference type="ARBA" id="ARBA00022737"/>
    </source>
</evidence>
<gene>
    <name evidence="9" type="ORF">ACHAWU_009743</name>
</gene>
<feature type="domain" description="Histone-binding protein RBBP4-like N-terminal" evidence="8">
    <location>
        <begin position="30"/>
        <end position="110"/>
    </location>
</feature>
<feature type="repeat" description="WD" evidence="6">
    <location>
        <begin position="420"/>
        <end position="455"/>
    </location>
</feature>
<keyword evidence="2 6" id="KW-0853">WD repeat</keyword>
<dbReference type="SMART" id="SM00320">
    <property type="entry name" value="WD40"/>
    <property type="match status" value="6"/>
</dbReference>
<reference evidence="9 10" key="1">
    <citation type="submission" date="2024-10" db="EMBL/GenBank/DDBJ databases">
        <title>Updated reference genomes for cyclostephanoid diatoms.</title>
        <authorList>
            <person name="Roberts W.R."/>
            <person name="Alverson A.J."/>
        </authorList>
    </citation>
    <scope>NUCLEOTIDE SEQUENCE [LARGE SCALE GENOMIC DNA]</scope>
    <source>
        <strain evidence="9 10">AJA232-27</strain>
    </source>
</reference>
<protein>
    <recommendedName>
        <fullName evidence="8">Histone-binding protein RBBP4-like N-terminal domain-containing protein</fullName>
    </recommendedName>
</protein>
<evidence type="ECO:0000256" key="1">
    <source>
        <dbReference type="ARBA" id="ARBA00004123"/>
    </source>
</evidence>
<evidence type="ECO:0000259" key="8">
    <source>
        <dbReference type="Pfam" id="PF12265"/>
    </source>
</evidence>
<sequence length="555" mass="60432">MTADADSSTTTAANANAALAAQLEDRLIQQEYKIWKKNTPFLYDFVMTHGLEWPSLTCQWLPTYKSLHDGQKVGAVAGASLNVAEQHELLIGTHTTGEQNYLMVATVNLPREDAVIDNRTNANAAAASSSSAEGESTGGVDGETTQPSKKIKTIIDASNPASNYNEEKNELGGYSANSASTSGNDRVGKIDIKMKIPHEGEVNRARYMPQNHFVVATRGPGTDVYVWDLSKHPSFPSMTSSTTTMSGEGGDAAYAAASSIITPNPNIICRGHTGEGYGVAWCGIPGSHDNVGKLVTSSEDKTVCLWDVKNALKECGSGSTMIVNPTAQFFYHTDVVEDVDWHNKDVNMIGSCGDDKIICLWDIREGKRTKPMHIIANAHDGDVNSMEFHPTNEFLLASGGSDKVVKLWDMRNLSSPLQTLEGHTDQVYTVHWSPFDESILASCSSDRRIALWDLSRIGMEQSPEDAEDGPPELLFLHGGHTSKVNDFSWNPNYEWCLGGVSEDNIMQIWCPAEDVYADGGGDDDDNQDDDEEENGKSGDLATRQRAEILGDDELE</sequence>
<dbReference type="GO" id="GO:0005634">
    <property type="term" value="C:nucleus"/>
    <property type="evidence" value="ECO:0007669"/>
    <property type="project" value="UniProtKB-SubCell"/>
</dbReference>
<keyword evidence="10" id="KW-1185">Reference proteome</keyword>
<dbReference type="GO" id="GO:0006325">
    <property type="term" value="P:chromatin organization"/>
    <property type="evidence" value="ECO:0007669"/>
    <property type="project" value="UniProtKB-KW"/>
</dbReference>
<dbReference type="Gene3D" id="2.130.10.10">
    <property type="entry name" value="YVTN repeat-like/Quinoprotein amine dehydrogenase"/>
    <property type="match status" value="1"/>
</dbReference>
<dbReference type="InterPro" id="IPR022052">
    <property type="entry name" value="Histone-bd_RBBP4-like_N"/>
</dbReference>
<evidence type="ECO:0000256" key="4">
    <source>
        <dbReference type="ARBA" id="ARBA00022853"/>
    </source>
</evidence>
<feature type="repeat" description="WD" evidence="6">
    <location>
        <begin position="329"/>
        <end position="371"/>
    </location>
</feature>
<dbReference type="PROSITE" id="PS50294">
    <property type="entry name" value="WD_REPEATS_REGION"/>
    <property type="match status" value="2"/>
</dbReference>
<dbReference type="PROSITE" id="PS00678">
    <property type="entry name" value="WD_REPEATS_1"/>
    <property type="match status" value="3"/>
</dbReference>
<evidence type="ECO:0000256" key="6">
    <source>
        <dbReference type="PROSITE-ProRule" id="PRU00221"/>
    </source>
</evidence>
<feature type="compositionally biased region" description="Acidic residues" evidence="7">
    <location>
        <begin position="520"/>
        <end position="533"/>
    </location>
</feature>
<dbReference type="EMBL" id="JALLBG020000199">
    <property type="protein sequence ID" value="KAL3759596.1"/>
    <property type="molecule type" value="Genomic_DNA"/>
</dbReference>
<dbReference type="InterPro" id="IPR015943">
    <property type="entry name" value="WD40/YVTN_repeat-like_dom_sf"/>
</dbReference>